<accession>X0XH29</accession>
<protein>
    <recommendedName>
        <fullName evidence="2">Two component regulator three Y domain-containing protein</fullName>
    </recommendedName>
</protein>
<feature type="non-terminal residue" evidence="1">
    <location>
        <position position="180"/>
    </location>
</feature>
<dbReference type="SUPFAM" id="SSF63829">
    <property type="entry name" value="Calcium-dependent phosphotriesterase"/>
    <property type="match status" value="1"/>
</dbReference>
<reference evidence="1" key="1">
    <citation type="journal article" date="2014" name="Front. Microbiol.">
        <title>High frequency of phylogenetically diverse reductive dehalogenase-homologous genes in deep subseafloor sedimentary metagenomes.</title>
        <authorList>
            <person name="Kawai M."/>
            <person name="Futagami T."/>
            <person name="Toyoda A."/>
            <person name="Takaki Y."/>
            <person name="Nishi S."/>
            <person name="Hori S."/>
            <person name="Arai W."/>
            <person name="Tsubouchi T."/>
            <person name="Morono Y."/>
            <person name="Uchiyama I."/>
            <person name="Ito T."/>
            <person name="Fujiyama A."/>
            <person name="Inagaki F."/>
            <person name="Takami H."/>
        </authorList>
    </citation>
    <scope>NUCLEOTIDE SEQUENCE</scope>
    <source>
        <strain evidence="1">Expedition CK06-06</strain>
    </source>
</reference>
<comment type="caution">
    <text evidence="1">The sequence shown here is derived from an EMBL/GenBank/DDBJ whole genome shotgun (WGS) entry which is preliminary data.</text>
</comment>
<dbReference type="AlphaFoldDB" id="X0XH29"/>
<name>X0XH29_9ZZZZ</name>
<feature type="non-terminal residue" evidence="1">
    <location>
        <position position="1"/>
    </location>
</feature>
<dbReference type="InterPro" id="IPR015943">
    <property type="entry name" value="WD40/YVTN_repeat-like_dom_sf"/>
</dbReference>
<sequence length="180" mass="20729">GDDVWYGTMNGGVICYNKTDSTWKIFTTIDGLPSNDVRSVFIEEDGTVWIGTKDGVAIFDGTDWKILNILYDHHDPNQIYAIYKDSKGLMWFGLVGAIATFDGNDIEIFFIDGRCTQIFEDSLHTMWFNIEKALLSFNGVEWKTHMEKPPYFMYVFSAVIDKNDVIWIESFLRILSFDTT</sequence>
<organism evidence="1">
    <name type="scientific">marine sediment metagenome</name>
    <dbReference type="NCBI Taxonomy" id="412755"/>
    <lineage>
        <taxon>unclassified sequences</taxon>
        <taxon>metagenomes</taxon>
        <taxon>ecological metagenomes</taxon>
    </lineage>
</organism>
<gene>
    <name evidence="1" type="ORF">S01H1_83004</name>
</gene>
<dbReference type="InterPro" id="IPR011110">
    <property type="entry name" value="Reg_prop"/>
</dbReference>
<evidence type="ECO:0000313" key="1">
    <source>
        <dbReference type="EMBL" id="GAG42464.1"/>
    </source>
</evidence>
<dbReference type="Pfam" id="PF07494">
    <property type="entry name" value="Reg_prop"/>
    <property type="match status" value="2"/>
</dbReference>
<proteinExistence type="predicted"/>
<evidence type="ECO:0008006" key="2">
    <source>
        <dbReference type="Google" id="ProtNLM"/>
    </source>
</evidence>
<dbReference type="Gene3D" id="2.130.10.10">
    <property type="entry name" value="YVTN repeat-like/Quinoprotein amine dehydrogenase"/>
    <property type="match status" value="2"/>
</dbReference>
<dbReference type="EMBL" id="BARS01056341">
    <property type="protein sequence ID" value="GAG42464.1"/>
    <property type="molecule type" value="Genomic_DNA"/>
</dbReference>